<comment type="caution">
    <text evidence="2">The sequence shown here is derived from an EMBL/GenBank/DDBJ whole genome shotgun (WGS) entry which is preliminary data.</text>
</comment>
<evidence type="ECO:0000313" key="3">
    <source>
        <dbReference type="Proteomes" id="UP001283361"/>
    </source>
</evidence>
<feature type="compositionally biased region" description="Polar residues" evidence="1">
    <location>
        <begin position="27"/>
        <end position="45"/>
    </location>
</feature>
<gene>
    <name evidence="2" type="ORF">RRG08_051396</name>
</gene>
<reference evidence="2" key="1">
    <citation type="journal article" date="2023" name="G3 (Bethesda)">
        <title>A reference genome for the long-term kleptoplast-retaining sea slug Elysia crispata morphotype clarki.</title>
        <authorList>
            <person name="Eastman K.E."/>
            <person name="Pendleton A.L."/>
            <person name="Shaikh M.A."/>
            <person name="Suttiyut T."/>
            <person name="Ogas R."/>
            <person name="Tomko P."/>
            <person name="Gavelis G."/>
            <person name="Widhalm J.R."/>
            <person name="Wisecaver J.H."/>
        </authorList>
    </citation>
    <scope>NUCLEOTIDE SEQUENCE</scope>
    <source>
        <strain evidence="2">ECLA1</strain>
    </source>
</reference>
<dbReference type="EMBL" id="JAWDGP010000593">
    <property type="protein sequence ID" value="KAK3799121.1"/>
    <property type="molecule type" value="Genomic_DNA"/>
</dbReference>
<proteinExistence type="predicted"/>
<dbReference type="AlphaFoldDB" id="A0AAE1B5A3"/>
<dbReference type="Proteomes" id="UP001283361">
    <property type="component" value="Unassembled WGS sequence"/>
</dbReference>
<name>A0AAE1B5A3_9GAST</name>
<feature type="compositionally biased region" description="Polar residues" evidence="1">
    <location>
        <begin position="156"/>
        <end position="166"/>
    </location>
</feature>
<accession>A0AAE1B5A3</accession>
<protein>
    <submittedName>
        <fullName evidence="2">Uncharacterized protein</fullName>
    </submittedName>
</protein>
<organism evidence="2 3">
    <name type="scientific">Elysia crispata</name>
    <name type="common">lettuce slug</name>
    <dbReference type="NCBI Taxonomy" id="231223"/>
    <lineage>
        <taxon>Eukaryota</taxon>
        <taxon>Metazoa</taxon>
        <taxon>Spiralia</taxon>
        <taxon>Lophotrochozoa</taxon>
        <taxon>Mollusca</taxon>
        <taxon>Gastropoda</taxon>
        <taxon>Heterobranchia</taxon>
        <taxon>Euthyneura</taxon>
        <taxon>Panpulmonata</taxon>
        <taxon>Sacoglossa</taxon>
        <taxon>Placobranchoidea</taxon>
        <taxon>Plakobranchidae</taxon>
        <taxon>Elysia</taxon>
    </lineage>
</organism>
<sequence length="210" mass="23368">MRSGYQVIFVIKMPTEIRIVLPDTGTDDNLSTTTETDNNEANSNDTSKDKIGINIIKDKECDKEILNADFETNVGSNLIPTGAVKHLHNCVNVESCDRRSNSQQHPTRVVLQQTQHQLLDKDIAPGQGPSLIVMEKDKGVHHSPPKMAIVSDESTHTSQASKQGQITREAKHTGKSLRPSLTEPYGEFCFRGNAKLLYQNVLKVQVFKFV</sequence>
<feature type="region of interest" description="Disordered" evidence="1">
    <location>
        <begin position="152"/>
        <end position="178"/>
    </location>
</feature>
<feature type="region of interest" description="Disordered" evidence="1">
    <location>
        <begin position="22"/>
        <end position="48"/>
    </location>
</feature>
<evidence type="ECO:0000313" key="2">
    <source>
        <dbReference type="EMBL" id="KAK3799121.1"/>
    </source>
</evidence>
<keyword evidence="3" id="KW-1185">Reference proteome</keyword>
<evidence type="ECO:0000256" key="1">
    <source>
        <dbReference type="SAM" id="MobiDB-lite"/>
    </source>
</evidence>